<feature type="compositionally biased region" description="Polar residues" evidence="1">
    <location>
        <begin position="99"/>
        <end position="111"/>
    </location>
</feature>
<evidence type="ECO:0000313" key="3">
    <source>
        <dbReference type="Proteomes" id="UP001583177"/>
    </source>
</evidence>
<feature type="compositionally biased region" description="Polar residues" evidence="1">
    <location>
        <begin position="140"/>
        <end position="163"/>
    </location>
</feature>
<feature type="region of interest" description="Disordered" evidence="1">
    <location>
        <begin position="98"/>
        <end position="173"/>
    </location>
</feature>
<evidence type="ECO:0000313" key="2">
    <source>
        <dbReference type="EMBL" id="KAL1857603.1"/>
    </source>
</evidence>
<sequence length="328" mass="35618">MSQIRNPSNKNHVSTLEALKGATKDPVMKANINACLNKARETPDAITRDQVIWAINGKDAFIQGRMEQILKVHKDHKAELHKVFALCLAGCNAMMAGQGDNSSSSNPQQPLKGTALGCIPSKDAKPVPNTTPAPVVAGRAQSTATAGRGQPSATAARATQTKPTFEIPNPTDDEKKAVALYPDRYENHPYGMHTIRMNPRYGLGQKEVNIDINYDTGSTAQGVPPGVLEDMIGKNTSVNWFKDQSVIADGTTRVALTGMFQIKLFVDKQRTKTLQDWFDTYGRVNANFALSGGEMRFKTGLHFASLPGVKSPLIVGKSMPAVIYHMLN</sequence>
<dbReference type="Proteomes" id="UP001583177">
    <property type="component" value="Unassembled WGS sequence"/>
</dbReference>
<name>A0ABR3WB67_9PEZI</name>
<reference evidence="2 3" key="1">
    <citation type="journal article" date="2024" name="IMA Fungus">
        <title>IMA Genome - F19 : A genome assembly and annotation guide to empower mycologists, including annotated draft genome sequences of Ceratocystis pirilliformis, Diaporthe australafricana, Fusarium ophioides, Paecilomyces lecythidis, and Sporothrix stenoceras.</title>
        <authorList>
            <person name="Aylward J."/>
            <person name="Wilson A.M."/>
            <person name="Visagie C.M."/>
            <person name="Spraker J."/>
            <person name="Barnes I."/>
            <person name="Buitendag C."/>
            <person name="Ceriani C."/>
            <person name="Del Mar Angel L."/>
            <person name="du Plessis D."/>
            <person name="Fuchs T."/>
            <person name="Gasser K."/>
            <person name="Kramer D."/>
            <person name="Li W."/>
            <person name="Munsamy K."/>
            <person name="Piso A."/>
            <person name="Price J.L."/>
            <person name="Sonnekus B."/>
            <person name="Thomas C."/>
            <person name="van der Nest A."/>
            <person name="van Dijk A."/>
            <person name="van Heerden A."/>
            <person name="van Vuuren N."/>
            <person name="Yilmaz N."/>
            <person name="Duong T.A."/>
            <person name="van der Merwe N.A."/>
            <person name="Wingfield M.J."/>
            <person name="Wingfield B.D."/>
        </authorList>
    </citation>
    <scope>NUCLEOTIDE SEQUENCE [LARGE SCALE GENOMIC DNA]</scope>
    <source>
        <strain evidence="2 3">CMW 18300</strain>
    </source>
</reference>
<proteinExistence type="predicted"/>
<organism evidence="2 3">
    <name type="scientific">Diaporthe australafricana</name>
    <dbReference type="NCBI Taxonomy" id="127596"/>
    <lineage>
        <taxon>Eukaryota</taxon>
        <taxon>Fungi</taxon>
        <taxon>Dikarya</taxon>
        <taxon>Ascomycota</taxon>
        <taxon>Pezizomycotina</taxon>
        <taxon>Sordariomycetes</taxon>
        <taxon>Sordariomycetidae</taxon>
        <taxon>Diaporthales</taxon>
        <taxon>Diaporthaceae</taxon>
        <taxon>Diaporthe</taxon>
    </lineage>
</organism>
<feature type="compositionally biased region" description="Low complexity" evidence="1">
    <location>
        <begin position="126"/>
        <end position="137"/>
    </location>
</feature>
<gene>
    <name evidence="2" type="ORF">Daus18300_010243</name>
</gene>
<protein>
    <submittedName>
        <fullName evidence="2">Uncharacterized protein</fullName>
    </submittedName>
</protein>
<evidence type="ECO:0000256" key="1">
    <source>
        <dbReference type="SAM" id="MobiDB-lite"/>
    </source>
</evidence>
<accession>A0ABR3WB67</accession>
<comment type="caution">
    <text evidence="2">The sequence shown here is derived from an EMBL/GenBank/DDBJ whole genome shotgun (WGS) entry which is preliminary data.</text>
</comment>
<keyword evidence="3" id="KW-1185">Reference proteome</keyword>
<dbReference type="EMBL" id="JAWRVE010000111">
    <property type="protein sequence ID" value="KAL1857603.1"/>
    <property type="molecule type" value="Genomic_DNA"/>
</dbReference>